<reference evidence="3" key="1">
    <citation type="submission" date="2016-11" db="EMBL/GenBank/DDBJ databases">
        <authorList>
            <person name="Varghese N."/>
            <person name="Submissions S."/>
        </authorList>
    </citation>
    <scope>NUCLEOTIDE SEQUENCE [LARGE SCALE GENOMIC DNA]</scope>
    <source>
        <strain evidence="3">USBA-503</strain>
    </source>
</reference>
<dbReference type="Proteomes" id="UP000184016">
    <property type="component" value="Unassembled WGS sequence"/>
</dbReference>
<dbReference type="STRING" id="1830138.SAMN05443507_10342"/>
<organism evidence="2 3">
    <name type="scientific">Alicyclobacillus tolerans</name>
    <dbReference type="NCBI Taxonomy" id="90970"/>
    <lineage>
        <taxon>Bacteria</taxon>
        <taxon>Bacillati</taxon>
        <taxon>Bacillota</taxon>
        <taxon>Bacilli</taxon>
        <taxon>Bacillales</taxon>
        <taxon>Alicyclobacillaceae</taxon>
        <taxon>Alicyclobacillus</taxon>
    </lineage>
</organism>
<dbReference type="AlphaFoldDB" id="A0A1M6LPS1"/>
<feature type="coiled-coil region" evidence="1">
    <location>
        <begin position="21"/>
        <end position="48"/>
    </location>
</feature>
<keyword evidence="3" id="KW-1185">Reference proteome</keyword>
<protein>
    <submittedName>
        <fullName evidence="2">Uncharacterized protein</fullName>
    </submittedName>
</protein>
<dbReference type="RefSeq" id="WP_072872961.1">
    <property type="nucleotide sequence ID" value="NZ_FRAF01000003.1"/>
</dbReference>
<sequence>MENDELKELLTDMEDRIRYDIHNVSNQLKEMQTEVDDLKRKVSTLEGILRIVDQNNAAALSGIRIDIALIKGELGKQGGH</sequence>
<proteinExistence type="predicted"/>
<name>A0A1M6LPS1_9BACL</name>
<keyword evidence="1" id="KW-0175">Coiled coil</keyword>
<accession>A0A1M6LPS1</accession>
<gene>
    <name evidence="2" type="ORF">SAMN05443507_10342</name>
</gene>
<dbReference type="OrthoDB" id="2376677at2"/>
<dbReference type="EMBL" id="FRAF01000003">
    <property type="protein sequence ID" value="SHJ73187.1"/>
    <property type="molecule type" value="Genomic_DNA"/>
</dbReference>
<evidence type="ECO:0000313" key="2">
    <source>
        <dbReference type="EMBL" id="SHJ73187.1"/>
    </source>
</evidence>
<evidence type="ECO:0000313" key="3">
    <source>
        <dbReference type="Proteomes" id="UP000184016"/>
    </source>
</evidence>
<evidence type="ECO:0000256" key="1">
    <source>
        <dbReference type="SAM" id="Coils"/>
    </source>
</evidence>